<dbReference type="InterPro" id="IPR002301">
    <property type="entry name" value="Ile-tRNA-ligase"/>
</dbReference>
<feature type="domain" description="Zinc finger FPG/IleRS-type" evidence="16">
    <location>
        <begin position="882"/>
        <end position="911"/>
    </location>
</feature>
<dbReference type="EMBL" id="CP118848">
    <property type="protein sequence ID" value="WHI61138.1"/>
    <property type="molecule type" value="Genomic_DNA"/>
</dbReference>
<dbReference type="GO" id="GO:0008270">
    <property type="term" value="F:zinc ion binding"/>
    <property type="evidence" value="ECO:0007669"/>
    <property type="project" value="UniProtKB-UniRule"/>
</dbReference>
<dbReference type="FunFam" id="3.90.740.10:FF:000006">
    <property type="entry name" value="Isoleucine--tRNA ligase"/>
    <property type="match status" value="1"/>
</dbReference>
<keyword evidence="7 14" id="KW-0547">Nucleotide-binding</keyword>
<proteinExistence type="inferred from homology"/>
<keyword evidence="11 14" id="KW-0030">Aminoacyl-tRNA synthetase</keyword>
<organism evidence="19 21">
    <name type="scientific">Mammaliicoccus lentus</name>
    <name type="common">Staphylococcus lentus</name>
    <dbReference type="NCBI Taxonomy" id="42858"/>
    <lineage>
        <taxon>Bacteria</taxon>
        <taxon>Bacillati</taxon>
        <taxon>Bacillota</taxon>
        <taxon>Bacilli</taxon>
        <taxon>Bacillales</taxon>
        <taxon>Staphylococcaceae</taxon>
        <taxon>Mammaliicoccus</taxon>
    </lineage>
</organism>
<evidence type="ECO:0000313" key="21">
    <source>
        <dbReference type="Proteomes" id="UP001223261"/>
    </source>
</evidence>
<dbReference type="InterPro" id="IPR010663">
    <property type="entry name" value="Znf_FPG/IleRS"/>
</dbReference>
<dbReference type="CDD" id="cd07960">
    <property type="entry name" value="Anticodon_Ia_Ile_BEm"/>
    <property type="match status" value="1"/>
</dbReference>
<dbReference type="InterPro" id="IPR023585">
    <property type="entry name" value="Ile-tRNA-ligase_type1"/>
</dbReference>
<comment type="similarity">
    <text evidence="2 14">Belongs to the class-I aminoacyl-tRNA synthetase family. IleS type 1 subfamily.</text>
</comment>
<feature type="short sequence motif" description="'KMSKS' region" evidence="14">
    <location>
        <begin position="595"/>
        <end position="599"/>
    </location>
</feature>
<comment type="function">
    <text evidence="12 14">Catalyzes the attachment of isoleucine to tRNA(Ile). As IleRS can inadvertently accommodate and process structurally similar amino acids such as valine, to avoid such errors it has two additional distinct tRNA(Ile)-dependent editing activities. One activity is designated as 'pretransfer' editing and involves the hydrolysis of activated Val-AMP. The other activity is designated 'posttransfer' editing and involves deacylation of mischarged Val-tRNA(Ile).</text>
</comment>
<gene>
    <name evidence="14 19" type="primary">ileS</name>
    <name evidence="18" type="ORF">KQ656_00780</name>
    <name evidence="19" type="ORF">PYH69_05770</name>
</gene>
<evidence type="ECO:0000256" key="7">
    <source>
        <dbReference type="ARBA" id="ARBA00022741"/>
    </source>
</evidence>
<dbReference type="GO" id="GO:0000049">
    <property type="term" value="F:tRNA binding"/>
    <property type="evidence" value="ECO:0007669"/>
    <property type="project" value="InterPro"/>
</dbReference>
<evidence type="ECO:0000256" key="1">
    <source>
        <dbReference type="ARBA" id="ARBA00004496"/>
    </source>
</evidence>
<evidence type="ECO:0000256" key="8">
    <source>
        <dbReference type="ARBA" id="ARBA00022833"/>
    </source>
</evidence>
<dbReference type="GO" id="GO:0005524">
    <property type="term" value="F:ATP binding"/>
    <property type="evidence" value="ECO:0007669"/>
    <property type="project" value="UniProtKB-UniRule"/>
</dbReference>
<dbReference type="EC" id="6.1.1.5" evidence="14"/>
<comment type="cofactor">
    <cofactor evidence="14">
        <name>Zn(2+)</name>
        <dbReference type="ChEBI" id="CHEBI:29105"/>
    </cofactor>
    <text evidence="14">Binds 1 zinc ion per subunit.</text>
</comment>
<feature type="domain" description="Methionyl/Valyl/Leucyl/Isoleucyl-tRNA synthetase anticodon-binding" evidence="17">
    <location>
        <begin position="678"/>
        <end position="830"/>
    </location>
</feature>
<keyword evidence="10 14" id="KW-0648">Protein biosynthesis</keyword>
<dbReference type="PANTHER" id="PTHR42765:SF1">
    <property type="entry name" value="ISOLEUCINE--TRNA LIGASE, MITOCHONDRIAL"/>
    <property type="match status" value="1"/>
</dbReference>
<protein>
    <recommendedName>
        <fullName evidence="14">Isoleucine--tRNA ligase</fullName>
        <ecNumber evidence="14">6.1.1.5</ecNumber>
    </recommendedName>
    <alternativeName>
        <fullName evidence="14">Isoleucyl-tRNA synthetase</fullName>
        <shortName evidence="14">IleRS</shortName>
    </alternativeName>
</protein>
<evidence type="ECO:0000313" key="19">
    <source>
        <dbReference type="EMBL" id="WHI61138.1"/>
    </source>
</evidence>
<reference evidence="19" key="2">
    <citation type="journal article" date="2023" name="Antibiotics">
        <title>Prevalence and Molecular Characterization of Methicillin-Resistant Staphylococci (MRS) and Mammaliicocci (MRM) in Dromedary Camels from Algeria: First Detection of SCCmec-mecC Hybrid in Methicillin-Resistant Mammaliicoccus lentus.</title>
        <authorList>
            <person name="Belhout C."/>
            <person name="Boyen F."/>
            <person name="Vereecke N."/>
            <person name="Theuns S."/>
            <person name="Taibi N."/>
            <person name="Stegger M."/>
            <person name="de la Fe-Rodriguez P.Y."/>
            <person name="Bouayad L."/>
            <person name="Elgroud R."/>
            <person name="Butaye P."/>
        </authorList>
    </citation>
    <scope>NUCLEOTIDE SEQUENCE</scope>
    <source>
        <strain evidence="19">7048</strain>
    </source>
</reference>
<dbReference type="Proteomes" id="UP001223261">
    <property type="component" value="Chromosome"/>
</dbReference>
<dbReference type="InterPro" id="IPR050081">
    <property type="entry name" value="Ile-tRNA_ligase"/>
</dbReference>
<evidence type="ECO:0000256" key="3">
    <source>
        <dbReference type="ARBA" id="ARBA00011245"/>
    </source>
</evidence>
<name>A0AAX3W755_MAMLE</name>
<evidence type="ECO:0000256" key="4">
    <source>
        <dbReference type="ARBA" id="ARBA00022490"/>
    </source>
</evidence>
<evidence type="ECO:0000259" key="15">
    <source>
        <dbReference type="Pfam" id="PF00133"/>
    </source>
</evidence>
<evidence type="ECO:0000256" key="12">
    <source>
        <dbReference type="ARBA" id="ARBA00025217"/>
    </source>
</evidence>
<sequence>MDYKDTLLMPKTSFPMRGGLPNKEPQIQAEWDEKDLFNKILEKNKGKTPFILHDGPPYANGNLHMGHALNKILKDFIVRHKAMTGYYAPYVPGWDTHGLPIEQALTNKGVKRKEMSVAEFREKCEEFALEQIEVQKSDFKRLGVNGDWQNPYITLKPEFEAAQIRVFGEMAAKGLIYKGKKPVYWSPSSESSLAEAEIEYKDKKSPSIYVAFKVVDSKGVVDEDASFVIWTTTPWTIPSNLGIAVNPELTYVQVNVEGKKYVVAEALLDAVCEDLDWNKETIVREKEFKGSELEYVTAQHPFIDRTSLVILGDHVTTDAGTGCVHTAPGHGEDDYVIGQKYDLGVISPIDDKGVFTEEAGEFAGQFYDKANKTITEKLDEVGALLKLSFFSHSYPHDWRTKKPVIFRATEQWFASISKVRQDILDAIDTTKFKIDWGKTRLYNMIRDRGEWVISRQRVWGVPLPVFYSENGDIIMTEETINHVADLFEKHGSNVWFEREAKDLLPEGFTHEGSPNGVFTKETDIMDVWFDSGSTHRGVLETRPELSYPADIYIEGSDQYRGWFNSSITTSVATRGISPYKMLLSHGFVMDGEGKKMSKSLGNVIVPDKIVKQMGADIARLWVSSVDYLADVRISNEILKQTSDVYRKIRNTFRFLLGNVNDFNPATDSVSYDEMLEIDQYMHNRLNQFIGKTLSHYEAYDYLDIYQDIQNFINVDLSNFYLDYGKDILYIEKADSLKRRSMQTVLYETLVKLTKLLAPIIPHTADEIWGHIPHVEEESVHLTDMPEPHEIDTVLMEKWSQFMKLRDDVNRALEVARNEKVIGKSLEAHITLSNSSEFDTVDFLSKFNDLNQLFIVSKVDVVDELTEGTEYELVKVKVDHAEGEKCQRCWNYSDQLGSVNGLDHLCPRCQSVVATLG</sequence>
<dbReference type="EMBL" id="JAHLZN010000001">
    <property type="protein sequence ID" value="MBU6112467.1"/>
    <property type="molecule type" value="Genomic_DNA"/>
</dbReference>
<dbReference type="CDD" id="cd00818">
    <property type="entry name" value="IleRS_core"/>
    <property type="match status" value="1"/>
</dbReference>
<dbReference type="InterPro" id="IPR013155">
    <property type="entry name" value="M/V/L/I-tRNA-synth_anticd-bd"/>
</dbReference>
<dbReference type="Proteomes" id="UP000770161">
    <property type="component" value="Unassembled WGS sequence"/>
</dbReference>
<dbReference type="Pfam" id="PF00133">
    <property type="entry name" value="tRNA-synt_1"/>
    <property type="match status" value="1"/>
</dbReference>
<evidence type="ECO:0000259" key="17">
    <source>
        <dbReference type="Pfam" id="PF08264"/>
    </source>
</evidence>
<dbReference type="Gene3D" id="3.40.50.620">
    <property type="entry name" value="HUPs"/>
    <property type="match status" value="2"/>
</dbReference>
<dbReference type="NCBIfam" id="TIGR00392">
    <property type="entry name" value="ileS"/>
    <property type="match status" value="1"/>
</dbReference>
<dbReference type="AlphaFoldDB" id="A0AAX3W755"/>
<evidence type="ECO:0000256" key="10">
    <source>
        <dbReference type="ARBA" id="ARBA00022917"/>
    </source>
</evidence>
<dbReference type="GO" id="GO:0006428">
    <property type="term" value="P:isoleucyl-tRNA aminoacylation"/>
    <property type="evidence" value="ECO:0007669"/>
    <property type="project" value="UniProtKB-UniRule"/>
</dbReference>
<dbReference type="FunFam" id="1.10.730.20:FF:000001">
    <property type="entry name" value="Isoleucine--tRNA ligase"/>
    <property type="match status" value="1"/>
</dbReference>
<evidence type="ECO:0000313" key="18">
    <source>
        <dbReference type="EMBL" id="MBU6112467.1"/>
    </source>
</evidence>
<dbReference type="GO" id="GO:0004822">
    <property type="term" value="F:isoleucine-tRNA ligase activity"/>
    <property type="evidence" value="ECO:0007669"/>
    <property type="project" value="UniProtKB-UniRule"/>
</dbReference>
<feature type="binding site" evidence="14">
    <location>
        <position position="554"/>
    </location>
    <ligand>
        <name>L-isoleucyl-5'-AMP</name>
        <dbReference type="ChEBI" id="CHEBI:178002"/>
    </ligand>
</feature>
<dbReference type="GeneID" id="99677035"/>
<accession>A0AAX3W755</accession>
<evidence type="ECO:0000259" key="16">
    <source>
        <dbReference type="Pfam" id="PF06827"/>
    </source>
</evidence>
<keyword evidence="20" id="KW-1185">Reference proteome</keyword>
<dbReference type="Gene3D" id="1.10.730.20">
    <property type="match status" value="1"/>
</dbReference>
<comment type="catalytic activity">
    <reaction evidence="13 14">
        <text>tRNA(Ile) + L-isoleucine + ATP = L-isoleucyl-tRNA(Ile) + AMP + diphosphate</text>
        <dbReference type="Rhea" id="RHEA:11060"/>
        <dbReference type="Rhea" id="RHEA-COMP:9666"/>
        <dbReference type="Rhea" id="RHEA-COMP:9695"/>
        <dbReference type="ChEBI" id="CHEBI:30616"/>
        <dbReference type="ChEBI" id="CHEBI:33019"/>
        <dbReference type="ChEBI" id="CHEBI:58045"/>
        <dbReference type="ChEBI" id="CHEBI:78442"/>
        <dbReference type="ChEBI" id="CHEBI:78528"/>
        <dbReference type="ChEBI" id="CHEBI:456215"/>
        <dbReference type="EC" id="6.1.1.5"/>
    </reaction>
</comment>
<dbReference type="GO" id="GO:0005829">
    <property type="term" value="C:cytosol"/>
    <property type="evidence" value="ECO:0007669"/>
    <property type="project" value="TreeGrafter"/>
</dbReference>
<evidence type="ECO:0000256" key="2">
    <source>
        <dbReference type="ARBA" id="ARBA00006887"/>
    </source>
</evidence>
<evidence type="ECO:0000256" key="14">
    <source>
        <dbReference type="HAMAP-Rule" id="MF_02002"/>
    </source>
</evidence>
<dbReference type="Pfam" id="PF08264">
    <property type="entry name" value="Anticodon_1"/>
    <property type="match status" value="1"/>
</dbReference>
<feature type="binding site" evidence="14">
    <location>
        <position position="908"/>
    </location>
    <ligand>
        <name>Zn(2+)</name>
        <dbReference type="ChEBI" id="CHEBI:29105"/>
    </ligand>
</feature>
<dbReference type="Gene3D" id="1.10.10.830">
    <property type="entry name" value="Ile-tRNA synthetase CP2 domain-like"/>
    <property type="match status" value="1"/>
</dbReference>
<comment type="domain">
    <text evidence="14">IleRS has two distinct active sites: one for aminoacylation and one for editing. The misactivated valine is translocated from the active site to the editing site, which sterically excludes the correctly activated isoleucine. The single editing site contains two valyl binding pockets, one specific for each substrate (Val-AMP or Val-tRNA(Ile)).</text>
</comment>
<dbReference type="GO" id="GO:0002161">
    <property type="term" value="F:aminoacyl-tRNA deacylase activity"/>
    <property type="evidence" value="ECO:0007669"/>
    <property type="project" value="InterPro"/>
</dbReference>
<feature type="binding site" evidence="14">
    <location>
        <position position="888"/>
    </location>
    <ligand>
        <name>Zn(2+)</name>
        <dbReference type="ChEBI" id="CHEBI:29105"/>
    </ligand>
</feature>
<dbReference type="PANTHER" id="PTHR42765">
    <property type="entry name" value="SOLEUCYL-TRNA SYNTHETASE"/>
    <property type="match status" value="1"/>
</dbReference>
<dbReference type="FunFam" id="1.10.10.830:FF:000001">
    <property type="entry name" value="Isoleucine--tRNA ligase"/>
    <property type="match status" value="1"/>
</dbReference>
<feature type="short sequence motif" description="'HIGH' region" evidence="14">
    <location>
        <begin position="57"/>
        <end position="67"/>
    </location>
</feature>
<dbReference type="RefSeq" id="WP_064204070.1">
    <property type="nucleotide sequence ID" value="NZ_CP075503.1"/>
</dbReference>
<dbReference type="SUPFAM" id="SSF50677">
    <property type="entry name" value="ValRS/IleRS/LeuRS editing domain"/>
    <property type="match status" value="1"/>
</dbReference>
<dbReference type="HAMAP" id="MF_02002">
    <property type="entry name" value="Ile_tRNA_synth_type1"/>
    <property type="match status" value="1"/>
</dbReference>
<feature type="binding site" evidence="14">
    <location>
        <position position="905"/>
    </location>
    <ligand>
        <name>Zn(2+)</name>
        <dbReference type="ChEBI" id="CHEBI:29105"/>
    </ligand>
</feature>
<dbReference type="InterPro" id="IPR001412">
    <property type="entry name" value="aa-tRNA-synth_I_CS"/>
</dbReference>
<dbReference type="SUPFAM" id="SSF47323">
    <property type="entry name" value="Anticodon-binding domain of a subclass of class I aminoacyl-tRNA synthetases"/>
    <property type="match status" value="1"/>
</dbReference>
<evidence type="ECO:0000256" key="9">
    <source>
        <dbReference type="ARBA" id="ARBA00022840"/>
    </source>
</evidence>
<dbReference type="InterPro" id="IPR009080">
    <property type="entry name" value="tRNAsynth_Ia_anticodon-bd"/>
</dbReference>
<keyword evidence="6 14" id="KW-0479">Metal-binding</keyword>
<evidence type="ECO:0000313" key="20">
    <source>
        <dbReference type="Proteomes" id="UP000770161"/>
    </source>
</evidence>
<keyword evidence="8 14" id="KW-0862">Zinc</keyword>
<feature type="binding site" evidence="14">
    <location>
        <position position="885"/>
    </location>
    <ligand>
        <name>Zn(2+)</name>
        <dbReference type="ChEBI" id="CHEBI:29105"/>
    </ligand>
</feature>
<dbReference type="PRINTS" id="PR00984">
    <property type="entry name" value="TRNASYNTHILE"/>
</dbReference>
<dbReference type="InterPro" id="IPR014729">
    <property type="entry name" value="Rossmann-like_a/b/a_fold"/>
</dbReference>
<dbReference type="SUPFAM" id="SSF52374">
    <property type="entry name" value="Nucleotidylyl transferase"/>
    <property type="match status" value="1"/>
</dbReference>
<comment type="subcellular location">
    <subcellularLocation>
        <location evidence="1 14">Cytoplasm</location>
    </subcellularLocation>
</comment>
<dbReference type="PROSITE" id="PS00178">
    <property type="entry name" value="AA_TRNA_LIGASE_I"/>
    <property type="match status" value="1"/>
</dbReference>
<evidence type="ECO:0000256" key="11">
    <source>
        <dbReference type="ARBA" id="ARBA00023146"/>
    </source>
</evidence>
<feature type="domain" description="Aminoacyl-tRNA synthetase class Ia" evidence="15">
    <location>
        <begin position="27"/>
        <end position="634"/>
    </location>
</feature>
<dbReference type="Pfam" id="PF06827">
    <property type="entry name" value="zf-FPG_IleRS"/>
    <property type="match status" value="1"/>
</dbReference>
<keyword evidence="9 14" id="KW-0067">ATP-binding</keyword>
<dbReference type="InterPro" id="IPR033708">
    <property type="entry name" value="Anticodon_Ile_BEm"/>
</dbReference>
<dbReference type="FunFam" id="3.40.50.620:FF:000152">
    <property type="entry name" value="Isoleucine--tRNA ligase"/>
    <property type="match status" value="1"/>
</dbReference>
<dbReference type="InterPro" id="IPR002300">
    <property type="entry name" value="aa-tRNA-synth_Ia"/>
</dbReference>
<evidence type="ECO:0000256" key="5">
    <source>
        <dbReference type="ARBA" id="ARBA00022598"/>
    </source>
</evidence>
<feature type="binding site" evidence="14">
    <location>
        <position position="598"/>
    </location>
    <ligand>
        <name>ATP</name>
        <dbReference type="ChEBI" id="CHEBI:30616"/>
    </ligand>
</feature>
<evidence type="ECO:0000256" key="13">
    <source>
        <dbReference type="ARBA" id="ARBA00048359"/>
    </source>
</evidence>
<reference evidence="18 20" key="1">
    <citation type="submission" date="2021-06" db="EMBL/GenBank/DDBJ databases">
        <title>Staphylococcus lentus K169 genome sequencing.</title>
        <authorList>
            <person name="Sundareshan S."/>
            <person name="Akhila D.S."/>
            <person name="Prachi D."/>
            <person name="Sivakumar R."/>
            <person name="Rajendhran J."/>
            <person name="Isloor S."/>
            <person name="Hegde N.R."/>
        </authorList>
    </citation>
    <scope>NUCLEOTIDE SEQUENCE [LARGE SCALE GENOMIC DNA]</scope>
    <source>
        <strain evidence="18 20">K169</strain>
    </source>
</reference>
<evidence type="ECO:0000256" key="6">
    <source>
        <dbReference type="ARBA" id="ARBA00022723"/>
    </source>
</evidence>
<keyword evidence="4 14" id="KW-0963">Cytoplasm</keyword>
<comment type="subunit">
    <text evidence="3 14">Monomer.</text>
</comment>
<keyword evidence="5 14" id="KW-0436">Ligase</keyword>
<dbReference type="InterPro" id="IPR009008">
    <property type="entry name" value="Val/Leu/Ile-tRNA-synth_edit"/>
</dbReference>